<evidence type="ECO:0000259" key="5">
    <source>
        <dbReference type="PROSITE" id="PS50172"/>
    </source>
</evidence>
<proteinExistence type="predicted"/>
<evidence type="ECO:0000313" key="7">
    <source>
        <dbReference type="Proteomes" id="UP001219355"/>
    </source>
</evidence>
<feature type="region of interest" description="Disordered" evidence="4">
    <location>
        <begin position="931"/>
        <end position="964"/>
    </location>
</feature>
<organism evidence="6 7">
    <name type="scientific">Emydomyces testavorans</name>
    <dbReference type="NCBI Taxonomy" id="2070801"/>
    <lineage>
        <taxon>Eukaryota</taxon>
        <taxon>Fungi</taxon>
        <taxon>Dikarya</taxon>
        <taxon>Ascomycota</taxon>
        <taxon>Pezizomycotina</taxon>
        <taxon>Eurotiomycetes</taxon>
        <taxon>Eurotiomycetidae</taxon>
        <taxon>Onygenales</taxon>
        <taxon>Nannizziopsiaceae</taxon>
        <taxon>Emydomyces</taxon>
    </lineage>
</organism>
<feature type="region of interest" description="Disordered" evidence="4">
    <location>
        <begin position="1393"/>
        <end position="1426"/>
    </location>
</feature>
<dbReference type="GO" id="GO:0000077">
    <property type="term" value="P:DNA damage checkpoint signaling"/>
    <property type="evidence" value="ECO:0007669"/>
    <property type="project" value="TreeGrafter"/>
</dbReference>
<evidence type="ECO:0000256" key="2">
    <source>
        <dbReference type="ARBA" id="ARBA00022763"/>
    </source>
</evidence>
<keyword evidence="2" id="KW-0227">DNA damage</keyword>
<feature type="compositionally biased region" description="Polar residues" evidence="4">
    <location>
        <begin position="769"/>
        <end position="778"/>
    </location>
</feature>
<comment type="subcellular location">
    <subcellularLocation>
        <location evidence="1">Nucleus</location>
    </subcellularLocation>
</comment>
<dbReference type="GO" id="GO:0000213">
    <property type="term" value="F:tRNA-intron lyase activity"/>
    <property type="evidence" value="ECO:0007669"/>
    <property type="project" value="UniProtKB-EC"/>
</dbReference>
<evidence type="ECO:0000313" key="6">
    <source>
        <dbReference type="EMBL" id="WEW56043.1"/>
    </source>
</evidence>
<sequence>MAPAVETQDDSLDLTYLKQAVLGIGNGSTADTNAEVPGSLSDEVHQHGQFHINVIVAAEMASKQHGLDTDAPPQFSYQQNPCTNVTKQLSSHTDAWNTAPNSPAKVMTPTDSPPGDTQLVSQSVYDDLLKQGNIEGERSNPHPSDGLENNDAGVTQKTLWEGDTGHLDLLVDLDETSHAVKLSEEGAMSGAEDGVSSPAHYQPFPESQRFVERTPCGQGSTGLGTNASITTPSLPRNPFALENKTPSSVMALSQLFNATQATPSPLMNVLRPELSSDMPSPNLPVQSRQTATSLFSPLQTTSSIIRRGFLEPQADYVSMKESQEVRARLDQQHRSLSAPTYPSDNLATDDLLIDEQSLQHRSRQRDVENELRKQFESVSAPLRPESRSFYPKMTDLSTSSRSPNVNSKTISSPAKNEAAGGAVQSDVGPESELETEQEDEDNVSRVSGSQALLVNGDDDKENVDSEAMHSSNPTVFAHDALSQALELQEGLPPSQTNLENNPHLVVCPSQPLNSHNIPILSSGSDGSHCERVLNSQPYVQGDDNTQLRVTSPREEPPLRFQTPDSGIQEPNFNTGLNTVSRPSPPPPTVLSKSPKGDIWTGQQVPTSTEIRATYSPGLKSASPGLVDNLKQHFPNPVDRALDCADQNEVQNGTVCQKDGNACGDTPMLSFVFETPARRPVDAGGLPGTIPETSPDDQRVPSPRVLHDCPKSEDPNTLPESDVDLPAMSYISSQNCRRVGATFWPRKDTSNRFCSILSSPSGRQRRSMTEIASDQSPKQTGPEIPLEDIDLLTTEDKAFQAMVLDSENPVTKRRKVNGGRGSLGSSRFGRPQLQNQNIGQDKALKPSTKPNSEPIDGNTVLVSGNADSFRTQTKRNTVSKNIWEVDDSPRRDVQNHRSLRRTRKARGLSITQDAQNGGKRYSVAEAVVIYSKSSSSPAPTERITSDPPTHEESPALDKAEPTGEFSPERFDFSNQVFAFYNGQPHGYYPATCVGMSNDVGRQRYMVLFEDSETPEELDIASVKKLELRINDTVKVFSLDMPKIPYLVMGLTDKLDASTIAQYNTGSSPKLTDTHGHASVILTPKQEGILVNGQRVITVPISRIYLDKNLWSRLGIRQYSYVASMSNSISRLQTPVDCGITSFTPAFTRTPRKENLTAGIFSGMAIAISYTHNEKELSRLEQLIFRNGGRILKEGFDELFELPFSPSSAERNAPSLRLTSRAEQLGFVCLITDNYSRRLKYMQALALNLPCLAGRWVDHCVAKGAIIEWEPYLLAAGESIVLQKAVKSRILPPYLAATAQLTHTINERHKPLAGQSVILVMNRGNAVDHRKPYAFLIYALGPDRVDHVQDVQAVVDILNQSHENRAQDSFSSCIWVYVGDDEAVKAARKILMPFSKNSTPKAGSVRGRGRPPKKRKKSSDTEDTSVTDDVDEYQVNGRKVRLLDNEHICQILIFGNLFDGWPAIQLEGHQA</sequence>
<dbReference type="InterPro" id="IPR036420">
    <property type="entry name" value="BRCT_dom_sf"/>
</dbReference>
<keyword evidence="6" id="KW-0456">Lyase</keyword>
<evidence type="ECO:0000256" key="1">
    <source>
        <dbReference type="ARBA" id="ARBA00004123"/>
    </source>
</evidence>
<dbReference type="InterPro" id="IPR047252">
    <property type="entry name" value="TP53BP1-like"/>
</dbReference>
<dbReference type="SUPFAM" id="SSF52113">
    <property type="entry name" value="BRCT domain"/>
    <property type="match status" value="1"/>
</dbReference>
<dbReference type="GO" id="GO:0005634">
    <property type="term" value="C:nucleus"/>
    <property type="evidence" value="ECO:0007669"/>
    <property type="project" value="UniProtKB-SubCell"/>
</dbReference>
<feature type="region of interest" description="Disordered" evidence="4">
    <location>
        <begin position="275"/>
        <end position="294"/>
    </location>
</feature>
<protein>
    <submittedName>
        <fullName evidence="6">Radiation sensitive protein rad9</fullName>
        <ecNumber evidence="6">4.6.1.16</ecNumber>
    </submittedName>
</protein>
<dbReference type="Proteomes" id="UP001219355">
    <property type="component" value="Chromosome 1"/>
</dbReference>
<feature type="compositionally biased region" description="Polar residues" evidence="4">
    <location>
        <begin position="540"/>
        <end position="549"/>
    </location>
</feature>
<feature type="compositionally biased region" description="Basic and acidic residues" evidence="4">
    <location>
        <begin position="704"/>
        <end position="713"/>
    </location>
</feature>
<feature type="compositionally biased region" description="Polar residues" evidence="4">
    <location>
        <begin position="562"/>
        <end position="577"/>
    </location>
</feature>
<feature type="compositionally biased region" description="Basic residues" evidence="4">
    <location>
        <begin position="1405"/>
        <end position="1415"/>
    </location>
</feature>
<feature type="region of interest" description="Disordered" evidence="4">
    <location>
        <begin position="328"/>
        <end position="347"/>
    </location>
</feature>
<evidence type="ECO:0000256" key="4">
    <source>
        <dbReference type="SAM" id="MobiDB-lite"/>
    </source>
</evidence>
<dbReference type="CDD" id="cd17745">
    <property type="entry name" value="BRCT_p53bp1_rpt1"/>
    <property type="match status" value="1"/>
</dbReference>
<keyword evidence="7" id="KW-1185">Reference proteome</keyword>
<evidence type="ECO:0000256" key="3">
    <source>
        <dbReference type="ARBA" id="ARBA00023242"/>
    </source>
</evidence>
<feature type="compositionally biased region" description="Basic residues" evidence="4">
    <location>
        <begin position="896"/>
        <end position="905"/>
    </location>
</feature>
<dbReference type="PANTHER" id="PTHR15321:SF3">
    <property type="entry name" value="TP53-BINDING PROTEIN 1"/>
    <property type="match status" value="1"/>
</dbReference>
<feature type="region of interest" description="Disordered" evidence="4">
    <location>
        <begin position="683"/>
        <end position="721"/>
    </location>
</feature>
<feature type="compositionally biased region" description="Polar residues" evidence="4">
    <location>
        <begin position="334"/>
        <end position="346"/>
    </location>
</feature>
<dbReference type="InterPro" id="IPR001357">
    <property type="entry name" value="BRCT_dom"/>
</dbReference>
<feature type="region of interest" description="Disordered" evidence="4">
    <location>
        <begin position="540"/>
        <end position="598"/>
    </location>
</feature>
<dbReference type="GO" id="GO:0042393">
    <property type="term" value="F:histone binding"/>
    <property type="evidence" value="ECO:0007669"/>
    <property type="project" value="TreeGrafter"/>
</dbReference>
<feature type="compositionally biased region" description="Acidic residues" evidence="4">
    <location>
        <begin position="429"/>
        <end position="441"/>
    </location>
</feature>
<dbReference type="Gene3D" id="2.30.30.140">
    <property type="match status" value="1"/>
</dbReference>
<dbReference type="EC" id="4.6.1.16" evidence="6"/>
<gene>
    <name evidence="6" type="primary">RAD9</name>
    <name evidence="6" type="ORF">PRK78_001478</name>
</gene>
<dbReference type="Pfam" id="PF18115">
    <property type="entry name" value="Tudor_3"/>
    <property type="match status" value="1"/>
</dbReference>
<dbReference type="GO" id="GO:0045944">
    <property type="term" value="P:positive regulation of transcription by RNA polymerase II"/>
    <property type="evidence" value="ECO:0007669"/>
    <property type="project" value="TreeGrafter"/>
</dbReference>
<dbReference type="PANTHER" id="PTHR15321">
    <property type="entry name" value="TUMOR SUPPRESSOR P53-BINDING PROTEIN 1"/>
    <property type="match status" value="1"/>
</dbReference>
<feature type="compositionally biased region" description="Polar residues" evidence="4">
    <location>
        <begin position="395"/>
        <end position="414"/>
    </location>
</feature>
<dbReference type="InterPro" id="IPR047249">
    <property type="entry name" value="BRCT_p53bp1-like_rpt1"/>
</dbReference>
<feature type="compositionally biased region" description="Basic and acidic residues" evidence="4">
    <location>
        <begin position="947"/>
        <end position="964"/>
    </location>
</feature>
<dbReference type="Gene3D" id="3.40.50.10190">
    <property type="entry name" value="BRCT domain"/>
    <property type="match status" value="1"/>
</dbReference>
<name>A0AAF0DCY9_9EURO</name>
<feature type="region of interest" description="Disordered" evidence="4">
    <location>
        <begin position="753"/>
        <end position="783"/>
    </location>
</feature>
<feature type="domain" description="BRCT" evidence="5">
    <location>
        <begin position="1154"/>
        <end position="1272"/>
    </location>
</feature>
<feature type="region of interest" description="Disordered" evidence="4">
    <location>
        <begin position="375"/>
        <end position="469"/>
    </location>
</feature>
<feature type="compositionally biased region" description="Polar residues" evidence="4">
    <location>
        <begin position="277"/>
        <end position="294"/>
    </location>
</feature>
<dbReference type="InterPro" id="IPR041297">
    <property type="entry name" value="Crb2_Tudor"/>
</dbReference>
<dbReference type="EMBL" id="CP120627">
    <property type="protein sequence ID" value="WEW56043.1"/>
    <property type="molecule type" value="Genomic_DNA"/>
</dbReference>
<feature type="region of interest" description="Disordered" evidence="4">
    <location>
        <begin position="93"/>
        <end position="119"/>
    </location>
</feature>
<keyword evidence="3" id="KW-0539">Nucleus</keyword>
<feature type="region of interest" description="Disordered" evidence="4">
    <location>
        <begin position="804"/>
        <end position="872"/>
    </location>
</feature>
<feature type="region of interest" description="Disordered" evidence="4">
    <location>
        <begin position="887"/>
        <end position="916"/>
    </location>
</feature>
<accession>A0AAF0DCY9</accession>
<dbReference type="PROSITE" id="PS50172">
    <property type="entry name" value="BRCT"/>
    <property type="match status" value="1"/>
</dbReference>
<reference evidence="6" key="1">
    <citation type="submission" date="2023-03" db="EMBL/GenBank/DDBJ databases">
        <title>Emydomyces testavorans Genome Sequence.</title>
        <authorList>
            <person name="Hoyer L."/>
        </authorList>
    </citation>
    <scope>NUCLEOTIDE SEQUENCE</scope>
    <source>
        <strain evidence="6">16-2883</strain>
    </source>
</reference>
<feature type="compositionally biased region" description="Polar residues" evidence="4">
    <location>
        <begin position="859"/>
        <end position="872"/>
    </location>
</feature>